<evidence type="ECO:0000313" key="11">
    <source>
        <dbReference type="Proteomes" id="UP000019025"/>
    </source>
</evidence>
<dbReference type="InterPro" id="IPR005987">
    <property type="entry name" value="RNase_T"/>
</dbReference>
<dbReference type="Gene3D" id="3.30.420.10">
    <property type="entry name" value="Ribonuclease H-like superfamily/Ribonuclease H"/>
    <property type="match status" value="1"/>
</dbReference>
<protein>
    <recommendedName>
        <fullName evidence="8">Ribonuclease T</fullName>
        <ecNumber evidence="8">3.1.13.-</ecNumber>
    </recommendedName>
    <alternativeName>
        <fullName evidence="8">Exoribonuclease T</fullName>
        <shortName evidence="8">RNase T</shortName>
    </alternativeName>
</protein>
<dbReference type="EC" id="3.1.13.-" evidence="8"/>
<dbReference type="InterPro" id="IPR013520">
    <property type="entry name" value="Ribonucl_H"/>
</dbReference>
<feature type="site" description="Important for substrate binding and specificity" evidence="8">
    <location>
        <position position="29"/>
    </location>
</feature>
<feature type="binding site" evidence="8">
    <location>
        <position position="23"/>
    </location>
    <ligand>
        <name>Mg(2+)</name>
        <dbReference type="ChEBI" id="CHEBI:18420"/>
        <label>2</label>
        <note>catalytic</note>
    </ligand>
</feature>
<dbReference type="HAMAP" id="MF_00157">
    <property type="entry name" value="RNase_T"/>
    <property type="match status" value="1"/>
</dbReference>
<comment type="cofactor">
    <cofactor evidence="8">
        <name>Mg(2+)</name>
        <dbReference type="ChEBI" id="CHEBI:18420"/>
    </cofactor>
    <text evidence="8">Binds two Mg(2+) per subunit. The active form of the enzyme binds two Mg(2+) ions in its active site. The first Mg(2+) forms only one salt bridge with the protein.</text>
</comment>
<dbReference type="PATRIC" id="fig|2342.5.peg.2515"/>
<dbReference type="GO" id="GO:0045004">
    <property type="term" value="P:DNA replication proofreading"/>
    <property type="evidence" value="ECO:0007669"/>
    <property type="project" value="TreeGrafter"/>
</dbReference>
<dbReference type="STRING" id="2342.SOPEG_2369"/>
<gene>
    <name evidence="8 10" type="primary">rnt</name>
    <name evidence="10" type="ORF">SOPEG_2369</name>
</gene>
<accession>W0HPK7</accession>
<feature type="active site" description="Proton donor/acceptor" evidence="8">
    <location>
        <position position="181"/>
    </location>
</feature>
<comment type="similarity">
    <text evidence="8">Belongs to the RNase T family.</text>
</comment>
<dbReference type="RefSeq" id="WP_025245625.1">
    <property type="nucleotide sequence ID" value="NZ_CP006568.1"/>
</dbReference>
<keyword evidence="11" id="KW-1185">Reference proteome</keyword>
<feature type="binding site" evidence="8">
    <location>
        <position position="181"/>
    </location>
    <ligand>
        <name>Mg(2+)</name>
        <dbReference type="ChEBI" id="CHEBI:18420"/>
        <label>2</label>
        <note>catalytic</note>
    </ligand>
</feature>
<dbReference type="GO" id="GO:0000287">
    <property type="term" value="F:magnesium ion binding"/>
    <property type="evidence" value="ECO:0007669"/>
    <property type="project" value="UniProtKB-UniRule"/>
</dbReference>
<feature type="binding site" evidence="8">
    <location>
        <position position="186"/>
    </location>
    <ligand>
        <name>Mg(2+)</name>
        <dbReference type="ChEBI" id="CHEBI:18420"/>
        <label>2</label>
        <note>catalytic</note>
    </ligand>
</feature>
<keyword evidence="5 8" id="KW-0378">Hydrolase</keyword>
<feature type="binding site" evidence="8">
    <location>
        <position position="23"/>
    </location>
    <ligand>
        <name>Mg(2+)</name>
        <dbReference type="ChEBI" id="CHEBI:18420"/>
        <label>1</label>
        <note>catalytic</note>
    </ligand>
</feature>
<comment type="function">
    <text evidence="8">Trims short 3' overhangs of a variety of RNA species, leaving a one or two nucleotide 3' overhang. Responsible for the end-turnover of tRNA: specifically removes the terminal AMP residue from uncharged tRNA (tRNA-C-C-A). Also appears to be involved in tRNA biosynthesis.</text>
</comment>
<evidence type="ECO:0000256" key="5">
    <source>
        <dbReference type="ARBA" id="ARBA00022801"/>
    </source>
</evidence>
<dbReference type="HOGENOM" id="CLU_082724_0_0_6"/>
<keyword evidence="4 8" id="KW-0479">Metal-binding</keyword>
<dbReference type="PANTHER" id="PTHR30231">
    <property type="entry name" value="DNA POLYMERASE III SUBUNIT EPSILON"/>
    <property type="match status" value="1"/>
</dbReference>
<organism evidence="10 11">
    <name type="scientific">Candidatus Sodalis pierantonii str. SOPE</name>
    <dbReference type="NCBI Taxonomy" id="2342"/>
    <lineage>
        <taxon>Bacteria</taxon>
        <taxon>Pseudomonadati</taxon>
        <taxon>Pseudomonadota</taxon>
        <taxon>Gammaproteobacteria</taxon>
        <taxon>Enterobacterales</taxon>
        <taxon>Bruguierivoracaceae</taxon>
        <taxon>Sodalis</taxon>
    </lineage>
</organism>
<proteinExistence type="inferred from homology"/>
<dbReference type="eggNOG" id="COG0847">
    <property type="taxonomic scope" value="Bacteria"/>
</dbReference>
<dbReference type="GO" id="GO:0005829">
    <property type="term" value="C:cytosol"/>
    <property type="evidence" value="ECO:0007669"/>
    <property type="project" value="TreeGrafter"/>
</dbReference>
<keyword evidence="6 8" id="KW-0269">Exonuclease</keyword>
<name>W0HPK7_9GAMM</name>
<comment type="subunit">
    <text evidence="1 8">Homodimer.</text>
</comment>
<reference evidence="10 11" key="1">
    <citation type="journal article" date="2014" name="Genome Biol. Evol.">
        <title>Genome degeneration and adaptation in a nascent stage of symbiosis.</title>
        <authorList>
            <person name="Oakeson K.F."/>
            <person name="Gil R."/>
            <person name="Clayton A.L."/>
            <person name="Dunn D.M."/>
            <person name="von Niederhausern A.C."/>
            <person name="Hamil C."/>
            <person name="Aoyagi A."/>
            <person name="Duval B."/>
            <person name="Baca A."/>
            <person name="Silva F.J."/>
            <person name="Vallier A."/>
            <person name="Jackson D.G."/>
            <person name="Latorre A."/>
            <person name="Weiss R.B."/>
            <person name="Heddi A."/>
            <person name="Moya A."/>
            <person name="Dale C."/>
        </authorList>
    </citation>
    <scope>NUCLEOTIDE SEQUENCE [LARGE SCALE GENOMIC DNA]</scope>
    <source>
        <strain evidence="11">none</strain>
    </source>
</reference>
<dbReference type="NCBIfam" id="TIGR01298">
    <property type="entry name" value="RNaseT"/>
    <property type="match status" value="1"/>
</dbReference>
<dbReference type="GO" id="GO:0008033">
    <property type="term" value="P:tRNA processing"/>
    <property type="evidence" value="ECO:0007669"/>
    <property type="project" value="UniProtKB-KW"/>
</dbReference>
<dbReference type="Pfam" id="PF00929">
    <property type="entry name" value="RNase_T"/>
    <property type="match status" value="1"/>
</dbReference>
<evidence type="ECO:0000256" key="8">
    <source>
        <dbReference type="HAMAP-Rule" id="MF_00157"/>
    </source>
</evidence>
<dbReference type="KEGG" id="pes:SOPEG_2369"/>
<keyword evidence="7 8" id="KW-0460">Magnesium</keyword>
<dbReference type="Proteomes" id="UP000019025">
    <property type="component" value="Chromosome"/>
</dbReference>
<dbReference type="FunFam" id="3.30.420.10:FF:000009">
    <property type="entry name" value="Ribonuclease T"/>
    <property type="match status" value="1"/>
</dbReference>
<dbReference type="CDD" id="cd06134">
    <property type="entry name" value="RNaseT"/>
    <property type="match status" value="1"/>
</dbReference>
<dbReference type="InterPro" id="IPR012337">
    <property type="entry name" value="RNaseH-like_sf"/>
</dbReference>
<evidence type="ECO:0000256" key="4">
    <source>
        <dbReference type="ARBA" id="ARBA00022723"/>
    </source>
</evidence>
<dbReference type="SMART" id="SM00479">
    <property type="entry name" value="EXOIII"/>
    <property type="match status" value="1"/>
</dbReference>
<evidence type="ECO:0000313" key="10">
    <source>
        <dbReference type="EMBL" id="AHF74145.1"/>
    </source>
</evidence>
<dbReference type="GO" id="GO:0008408">
    <property type="term" value="F:3'-5' exonuclease activity"/>
    <property type="evidence" value="ECO:0007669"/>
    <property type="project" value="TreeGrafter"/>
</dbReference>
<sequence length="234" mass="25383">MVEIDDLNTLRARFRGFYPVVIDVETAGFNAGTDALLEIAAVTLKMDNDGWLHADNTLHFHVDPFPGALLQPEALAFNGIDPHNPLRGAVTEYEALHEIFKLVRKGIKDQDCNRAIIVAHNAAFDYSFFMAAAGRAGLKRNPFHPFATFDTAALSGLVLGQTVLAKACSAAGIAFDNGEAHSALYDTERTATLFCELVNRWKRLGGWPVALPATGDAEEEACAAQDRANPTIDL</sequence>
<feature type="site" description="Important for substrate binding and specificity" evidence="8">
    <location>
        <position position="146"/>
    </location>
</feature>
<evidence type="ECO:0000256" key="3">
    <source>
        <dbReference type="ARBA" id="ARBA00022722"/>
    </source>
</evidence>
<dbReference type="GO" id="GO:0003676">
    <property type="term" value="F:nucleic acid binding"/>
    <property type="evidence" value="ECO:0007669"/>
    <property type="project" value="InterPro"/>
</dbReference>
<dbReference type="InterPro" id="IPR036397">
    <property type="entry name" value="RNaseH_sf"/>
</dbReference>
<evidence type="ECO:0000256" key="2">
    <source>
        <dbReference type="ARBA" id="ARBA00022694"/>
    </source>
</evidence>
<evidence type="ECO:0000256" key="7">
    <source>
        <dbReference type="ARBA" id="ARBA00022842"/>
    </source>
</evidence>
<feature type="domain" description="Exonuclease" evidence="9">
    <location>
        <begin position="18"/>
        <end position="203"/>
    </location>
</feature>
<dbReference type="GO" id="GO:0016896">
    <property type="term" value="F:RNA exonuclease activity, producing 5'-phosphomonoesters"/>
    <property type="evidence" value="ECO:0007669"/>
    <property type="project" value="UniProtKB-UniRule"/>
</dbReference>
<feature type="site" description="Important for substrate binding and specificity" evidence="8">
    <location>
        <position position="124"/>
    </location>
</feature>
<keyword evidence="2 8" id="KW-0819">tRNA processing</keyword>
<dbReference type="AlphaFoldDB" id="W0HPK7"/>
<evidence type="ECO:0000256" key="6">
    <source>
        <dbReference type="ARBA" id="ARBA00022839"/>
    </source>
</evidence>
<feature type="site" description="Important for substrate binding and specificity" evidence="8">
    <location>
        <position position="77"/>
    </location>
</feature>
<evidence type="ECO:0000256" key="1">
    <source>
        <dbReference type="ARBA" id="ARBA00011738"/>
    </source>
</evidence>
<keyword evidence="3 8" id="KW-0540">Nuclease</keyword>
<dbReference type="EMBL" id="CP006568">
    <property type="protein sequence ID" value="AHF74145.1"/>
    <property type="molecule type" value="Genomic_DNA"/>
</dbReference>
<evidence type="ECO:0000259" key="9">
    <source>
        <dbReference type="SMART" id="SM00479"/>
    </source>
</evidence>
<dbReference type="PANTHER" id="PTHR30231:SF2">
    <property type="entry name" value="RIBONUCLEASE T"/>
    <property type="match status" value="1"/>
</dbReference>
<dbReference type="SUPFAM" id="SSF53098">
    <property type="entry name" value="Ribonuclease H-like"/>
    <property type="match status" value="1"/>
</dbReference>
<feature type="binding site" evidence="8">
    <location>
        <position position="25"/>
    </location>
    <ligand>
        <name>Mg(2+)</name>
        <dbReference type="ChEBI" id="CHEBI:18420"/>
        <label>2</label>
        <note>catalytic</note>
    </ligand>
</feature>